<dbReference type="AlphaFoldDB" id="A0A1H1CM03"/>
<evidence type="ECO:0000256" key="6">
    <source>
        <dbReference type="RuleBase" id="RU000481"/>
    </source>
</evidence>
<dbReference type="EC" id="2.6.1.-" evidence="6"/>
<dbReference type="FunFam" id="3.40.640.10:FF:000033">
    <property type="entry name" value="Aspartate aminotransferase"/>
    <property type="match status" value="1"/>
</dbReference>
<sequence>MRPNLNSSVKDIEISGIRKFFNMVSEEQNVTSLTIGQPDFHTPEHVKEAAKVALDHNKTMYTHNAGIIELRTVISKFYEQNYGVNYDPKSEIIVTSGASQAIDITFRTILSQGDEVILPAPIYPGYEPLIKLAGAEVVYADTTNDDFKLTKENLKKHITSKTKCVVLPYPSNPTGASFTKNELQELVSILQHKNIFILADEIYSELVYDWKHTSIAEFNEVKDRTIVINGVSKSHAMTGFRIGYTLAPAWLTKHMLKVHQYNVSCATSISQYAALEALTNGLDDPAKMRSEYKKRRDYVYNRLIDMGLDVNKPDGAFYFFAKFPIKDKLSSFQLGINLVREGKIALVPGDSFSSLGEGYMRLSYAYDIETIKLGLDRLEAFLQKEKLI</sequence>
<dbReference type="Proteomes" id="UP000199444">
    <property type="component" value="Unassembled WGS sequence"/>
</dbReference>
<organism evidence="8 9">
    <name type="scientific">Virgibacillus salinus</name>
    <dbReference type="NCBI Taxonomy" id="553311"/>
    <lineage>
        <taxon>Bacteria</taxon>
        <taxon>Bacillati</taxon>
        <taxon>Bacillota</taxon>
        <taxon>Bacilli</taxon>
        <taxon>Bacillales</taxon>
        <taxon>Bacillaceae</taxon>
        <taxon>Virgibacillus</taxon>
    </lineage>
</organism>
<evidence type="ECO:0000313" key="8">
    <source>
        <dbReference type="EMBL" id="SDQ65291.1"/>
    </source>
</evidence>
<dbReference type="PANTHER" id="PTHR46383:SF4">
    <property type="entry name" value="AMINOTRANSFERASE"/>
    <property type="match status" value="1"/>
</dbReference>
<dbReference type="GO" id="GO:0006520">
    <property type="term" value="P:amino acid metabolic process"/>
    <property type="evidence" value="ECO:0007669"/>
    <property type="project" value="InterPro"/>
</dbReference>
<dbReference type="CDD" id="cd00609">
    <property type="entry name" value="AAT_like"/>
    <property type="match status" value="1"/>
</dbReference>
<reference evidence="8 9" key="1">
    <citation type="submission" date="2016-10" db="EMBL/GenBank/DDBJ databases">
        <authorList>
            <person name="de Groot N.N."/>
        </authorList>
    </citation>
    <scope>NUCLEOTIDE SEQUENCE [LARGE SCALE GENOMIC DNA]</scope>
    <source>
        <strain evidence="8 9">CGMCC 1.10449</strain>
    </source>
</reference>
<gene>
    <name evidence="8" type="ORF">SAMN05216231_2316</name>
</gene>
<dbReference type="InterPro" id="IPR015424">
    <property type="entry name" value="PyrdxlP-dep_Trfase"/>
</dbReference>
<evidence type="ECO:0000256" key="5">
    <source>
        <dbReference type="ARBA" id="ARBA00022898"/>
    </source>
</evidence>
<evidence type="ECO:0000313" key="9">
    <source>
        <dbReference type="Proteomes" id="UP000199444"/>
    </source>
</evidence>
<dbReference type="InterPro" id="IPR050596">
    <property type="entry name" value="AspAT/PAT-like"/>
</dbReference>
<keyword evidence="5" id="KW-0663">Pyridoxal phosphate</keyword>
<dbReference type="EMBL" id="FNKD01000002">
    <property type="protein sequence ID" value="SDQ65291.1"/>
    <property type="molecule type" value="Genomic_DNA"/>
</dbReference>
<dbReference type="GO" id="GO:0008483">
    <property type="term" value="F:transaminase activity"/>
    <property type="evidence" value="ECO:0007669"/>
    <property type="project" value="UniProtKB-KW"/>
</dbReference>
<evidence type="ECO:0000256" key="3">
    <source>
        <dbReference type="ARBA" id="ARBA00022576"/>
    </source>
</evidence>
<dbReference type="Pfam" id="PF00155">
    <property type="entry name" value="Aminotran_1_2"/>
    <property type="match status" value="1"/>
</dbReference>
<dbReference type="Gene3D" id="3.90.1150.10">
    <property type="entry name" value="Aspartate Aminotransferase, domain 1"/>
    <property type="match status" value="1"/>
</dbReference>
<comment type="similarity">
    <text evidence="2 6">Belongs to the class-I pyridoxal-phosphate-dependent aminotransferase family.</text>
</comment>
<dbReference type="PROSITE" id="PS00105">
    <property type="entry name" value="AA_TRANSFER_CLASS_1"/>
    <property type="match status" value="1"/>
</dbReference>
<feature type="domain" description="Aminotransferase class I/classII large" evidence="7">
    <location>
        <begin position="29"/>
        <end position="378"/>
    </location>
</feature>
<evidence type="ECO:0000256" key="1">
    <source>
        <dbReference type="ARBA" id="ARBA00001933"/>
    </source>
</evidence>
<dbReference type="InterPro" id="IPR004839">
    <property type="entry name" value="Aminotransferase_I/II_large"/>
</dbReference>
<proteinExistence type="inferred from homology"/>
<keyword evidence="4 6" id="KW-0808">Transferase</keyword>
<dbReference type="PANTHER" id="PTHR46383">
    <property type="entry name" value="ASPARTATE AMINOTRANSFERASE"/>
    <property type="match status" value="1"/>
</dbReference>
<evidence type="ECO:0000256" key="4">
    <source>
        <dbReference type="ARBA" id="ARBA00022679"/>
    </source>
</evidence>
<dbReference type="GO" id="GO:0030170">
    <property type="term" value="F:pyridoxal phosphate binding"/>
    <property type="evidence" value="ECO:0007669"/>
    <property type="project" value="InterPro"/>
</dbReference>
<dbReference type="STRING" id="553311.SAMN05216231_2316"/>
<dbReference type="Gene3D" id="3.40.640.10">
    <property type="entry name" value="Type I PLP-dependent aspartate aminotransferase-like (Major domain)"/>
    <property type="match status" value="1"/>
</dbReference>
<keyword evidence="9" id="KW-1185">Reference proteome</keyword>
<dbReference type="SUPFAM" id="SSF53383">
    <property type="entry name" value="PLP-dependent transferases"/>
    <property type="match status" value="1"/>
</dbReference>
<keyword evidence="3 6" id="KW-0032">Aminotransferase</keyword>
<dbReference type="RefSeq" id="WP_092493125.1">
    <property type="nucleotide sequence ID" value="NZ_FNKD01000002.1"/>
</dbReference>
<dbReference type="NCBIfam" id="NF005817">
    <property type="entry name" value="PRK07683.1"/>
    <property type="match status" value="1"/>
</dbReference>
<evidence type="ECO:0000259" key="7">
    <source>
        <dbReference type="Pfam" id="PF00155"/>
    </source>
</evidence>
<dbReference type="InterPro" id="IPR015422">
    <property type="entry name" value="PyrdxlP-dep_Trfase_small"/>
</dbReference>
<protein>
    <recommendedName>
        <fullName evidence="6">Aminotransferase</fullName>
        <ecNumber evidence="6">2.6.1.-</ecNumber>
    </recommendedName>
</protein>
<accession>A0A1H1CM03</accession>
<dbReference type="InterPro" id="IPR015421">
    <property type="entry name" value="PyrdxlP-dep_Trfase_major"/>
</dbReference>
<dbReference type="InterPro" id="IPR004838">
    <property type="entry name" value="NHTrfase_class1_PyrdxlP-BS"/>
</dbReference>
<name>A0A1H1CM03_9BACI</name>
<comment type="cofactor">
    <cofactor evidence="1 6">
        <name>pyridoxal 5'-phosphate</name>
        <dbReference type="ChEBI" id="CHEBI:597326"/>
    </cofactor>
</comment>
<evidence type="ECO:0000256" key="2">
    <source>
        <dbReference type="ARBA" id="ARBA00007441"/>
    </source>
</evidence>